<evidence type="ECO:0000313" key="2">
    <source>
        <dbReference type="Proteomes" id="UP000054771"/>
    </source>
</evidence>
<evidence type="ECO:0000313" key="1">
    <source>
        <dbReference type="EMBL" id="CEL06925.1"/>
    </source>
</evidence>
<accession>A0A0U5G7L3</accession>
<dbReference type="Gene3D" id="1.20.1050.10">
    <property type="match status" value="1"/>
</dbReference>
<protein>
    <recommendedName>
        <fullName evidence="3">GST C-terminal domain-containing protein</fullName>
    </recommendedName>
</protein>
<keyword evidence="2" id="KW-1185">Reference proteome</keyword>
<name>A0A0U5G7L3_ASPCI</name>
<reference evidence="2" key="1">
    <citation type="journal article" date="2016" name="Genome Announc.">
        <title>Draft genome sequences of fungus Aspergillus calidoustus.</title>
        <authorList>
            <person name="Horn F."/>
            <person name="Linde J."/>
            <person name="Mattern D.J."/>
            <person name="Walther G."/>
            <person name="Guthke R."/>
            <person name="Scherlach K."/>
            <person name="Martin K."/>
            <person name="Brakhage A.A."/>
            <person name="Petzke L."/>
            <person name="Valiante V."/>
        </authorList>
    </citation>
    <scope>NUCLEOTIDE SEQUENCE [LARGE SCALE GENOMIC DNA]</scope>
    <source>
        <strain evidence="2">SF006504</strain>
    </source>
</reference>
<dbReference type="AlphaFoldDB" id="A0A0U5G7L3"/>
<dbReference type="InterPro" id="IPR036282">
    <property type="entry name" value="Glutathione-S-Trfase_C_sf"/>
</dbReference>
<dbReference type="SUPFAM" id="SSF47616">
    <property type="entry name" value="GST C-terminal domain-like"/>
    <property type="match status" value="1"/>
</dbReference>
<sequence length="79" mass="8993">MAFRYIKGRLQGVYAVSDRLTAVDASLYPLYRWAKQDGIDVNAYTVLVNTLEKRESVQTVLAKLLEEEQVCRSVNSLII</sequence>
<organism evidence="1 2">
    <name type="scientific">Aspergillus calidoustus</name>
    <dbReference type="NCBI Taxonomy" id="454130"/>
    <lineage>
        <taxon>Eukaryota</taxon>
        <taxon>Fungi</taxon>
        <taxon>Dikarya</taxon>
        <taxon>Ascomycota</taxon>
        <taxon>Pezizomycotina</taxon>
        <taxon>Eurotiomycetes</taxon>
        <taxon>Eurotiomycetidae</taxon>
        <taxon>Eurotiales</taxon>
        <taxon>Aspergillaceae</taxon>
        <taxon>Aspergillus</taxon>
        <taxon>Aspergillus subgen. Nidulantes</taxon>
    </lineage>
</organism>
<proteinExistence type="predicted"/>
<dbReference type="EMBL" id="CDMC01000008">
    <property type="protein sequence ID" value="CEL06925.1"/>
    <property type="molecule type" value="Genomic_DNA"/>
</dbReference>
<dbReference type="OrthoDB" id="2309723at2759"/>
<evidence type="ECO:0008006" key="3">
    <source>
        <dbReference type="Google" id="ProtNLM"/>
    </source>
</evidence>
<dbReference type="Proteomes" id="UP000054771">
    <property type="component" value="Unassembled WGS sequence"/>
</dbReference>
<gene>
    <name evidence="1" type="ORF">ASPCAL10092</name>
</gene>